<evidence type="ECO:0000313" key="2">
    <source>
        <dbReference type="Proteomes" id="UP001141806"/>
    </source>
</evidence>
<proteinExistence type="predicted"/>
<dbReference type="Proteomes" id="UP001141806">
    <property type="component" value="Unassembled WGS sequence"/>
</dbReference>
<protein>
    <submittedName>
        <fullName evidence="1">Uncharacterized protein</fullName>
    </submittedName>
</protein>
<evidence type="ECO:0000313" key="1">
    <source>
        <dbReference type="EMBL" id="KAJ4956472.1"/>
    </source>
</evidence>
<dbReference type="EMBL" id="JAMYWD010000011">
    <property type="protein sequence ID" value="KAJ4956472.1"/>
    <property type="molecule type" value="Genomic_DNA"/>
</dbReference>
<reference evidence="1" key="1">
    <citation type="journal article" date="2023" name="Plant J.">
        <title>The genome of the king protea, Protea cynaroides.</title>
        <authorList>
            <person name="Chang J."/>
            <person name="Duong T.A."/>
            <person name="Schoeman C."/>
            <person name="Ma X."/>
            <person name="Roodt D."/>
            <person name="Barker N."/>
            <person name="Li Z."/>
            <person name="Van de Peer Y."/>
            <person name="Mizrachi E."/>
        </authorList>
    </citation>
    <scope>NUCLEOTIDE SEQUENCE</scope>
    <source>
        <tissue evidence="1">Young leaves</tissue>
    </source>
</reference>
<sequence length="110" mass="12641">MGAVEIWDAMELQRKLDKRNAMTADDCQSFWLSDDECDFEWDSLSSSSSISRTIFRRLFRSGWFYHLLVNQELAQAYSSTLRVAQRIGYKTGFAKGLGSGAMYFTIFITP</sequence>
<organism evidence="1 2">
    <name type="scientific">Protea cynaroides</name>
    <dbReference type="NCBI Taxonomy" id="273540"/>
    <lineage>
        <taxon>Eukaryota</taxon>
        <taxon>Viridiplantae</taxon>
        <taxon>Streptophyta</taxon>
        <taxon>Embryophyta</taxon>
        <taxon>Tracheophyta</taxon>
        <taxon>Spermatophyta</taxon>
        <taxon>Magnoliopsida</taxon>
        <taxon>Proteales</taxon>
        <taxon>Proteaceae</taxon>
        <taxon>Protea</taxon>
    </lineage>
</organism>
<accession>A0A9Q0H2L6</accession>
<dbReference type="AlphaFoldDB" id="A0A9Q0H2L6"/>
<gene>
    <name evidence="1" type="ORF">NE237_013255</name>
</gene>
<keyword evidence="2" id="KW-1185">Reference proteome</keyword>
<name>A0A9Q0H2L6_9MAGN</name>
<comment type="caution">
    <text evidence="1">The sequence shown here is derived from an EMBL/GenBank/DDBJ whole genome shotgun (WGS) entry which is preliminary data.</text>
</comment>